<dbReference type="Proteomes" id="UP001216139">
    <property type="component" value="Chromosome"/>
</dbReference>
<proteinExistence type="predicted"/>
<dbReference type="PANTHER" id="PTHR42923">
    <property type="entry name" value="PROTOPORPHYRINOGEN OXIDASE"/>
    <property type="match status" value="1"/>
</dbReference>
<dbReference type="InterPro" id="IPR036188">
    <property type="entry name" value="FAD/NAD-bd_sf"/>
</dbReference>
<organism evidence="2 3">
    <name type="scientific">Mucilaginibacter jinjuensis</name>
    <dbReference type="NCBI Taxonomy" id="1176721"/>
    <lineage>
        <taxon>Bacteria</taxon>
        <taxon>Pseudomonadati</taxon>
        <taxon>Bacteroidota</taxon>
        <taxon>Sphingobacteriia</taxon>
        <taxon>Sphingobacteriales</taxon>
        <taxon>Sphingobacteriaceae</taxon>
        <taxon>Mucilaginibacter</taxon>
    </lineage>
</organism>
<dbReference type="SUPFAM" id="SSF51905">
    <property type="entry name" value="FAD/NAD(P)-binding domain"/>
    <property type="match status" value="1"/>
</dbReference>
<dbReference type="InterPro" id="IPR050464">
    <property type="entry name" value="Zeta_carotene_desat/Oxidored"/>
</dbReference>
<gene>
    <name evidence="2" type="ORF">PQO05_20380</name>
</gene>
<sequence length="447" mass="51038">MNNDNLRTPFRGRGANGSGGSTAIIGTGIAGMGCAHFLQNVTDLTIYEQNDYIGGHTNTVTVDEDDKPVYIDTGFMVFNYKTYPNLCKLFKEINAPVKKTDMSFSVQYVPSGLEYSGSSVNHLFAQRKNIFSPKYIKMLMQIGRFNKESVKILDDLKYANYSIGQYIREFNFGEEMLWKYLVPMSSAVWSTPMEQMLDFPAVTLIRFFLNHGFLGLDTQHQWYTLDKGSQSYREILIKPFKDKIHVNRKAIKVSYQEDGKAVVHAADGTQQVFDRVIIATHGDQALALRDNPTSLEQSLLSNFKYQYNKATLHTDESIMPKAKLAWASWNYRIQEQNGKLEPSTIYWMNQLQQVSNKKNYFVSINPHDNIDEKKIIKEIDYEHPLFDVPAINAQAELYKLNESGPIYYCGSYFKYGFHEDAFASAVQLCSQLLGKPVYDDSIIQPAV</sequence>
<feature type="domain" description="Amine oxidase" evidence="1">
    <location>
        <begin position="29"/>
        <end position="330"/>
    </location>
</feature>
<reference evidence="2 3" key="1">
    <citation type="submission" date="2023-02" db="EMBL/GenBank/DDBJ databases">
        <title>Genome sequence of Mucilaginibacter jinjuensis strain KACC 16571.</title>
        <authorList>
            <person name="Kim S."/>
            <person name="Heo J."/>
            <person name="Kwon S.-W."/>
        </authorList>
    </citation>
    <scope>NUCLEOTIDE SEQUENCE [LARGE SCALE GENOMIC DNA]</scope>
    <source>
        <strain evidence="2 3">KACC 16571</strain>
    </source>
</reference>
<dbReference type="PROSITE" id="PS51257">
    <property type="entry name" value="PROKAR_LIPOPROTEIN"/>
    <property type="match status" value="1"/>
</dbReference>
<dbReference type="PANTHER" id="PTHR42923:SF17">
    <property type="entry name" value="AMINE OXIDASE DOMAIN-CONTAINING PROTEIN"/>
    <property type="match status" value="1"/>
</dbReference>
<name>A0ABY7T3S4_9SPHI</name>
<accession>A0ABY7T3S4</accession>
<evidence type="ECO:0000259" key="1">
    <source>
        <dbReference type="Pfam" id="PF01593"/>
    </source>
</evidence>
<dbReference type="EMBL" id="CP117167">
    <property type="protein sequence ID" value="WCT11100.1"/>
    <property type="molecule type" value="Genomic_DNA"/>
</dbReference>
<dbReference type="RefSeq" id="WP_273629290.1">
    <property type="nucleotide sequence ID" value="NZ_CP117167.1"/>
</dbReference>
<keyword evidence="3" id="KW-1185">Reference proteome</keyword>
<dbReference type="Gene3D" id="3.50.50.60">
    <property type="entry name" value="FAD/NAD(P)-binding domain"/>
    <property type="match status" value="1"/>
</dbReference>
<dbReference type="Gene3D" id="1.10.405.20">
    <property type="match status" value="1"/>
</dbReference>
<evidence type="ECO:0000313" key="2">
    <source>
        <dbReference type="EMBL" id="WCT11100.1"/>
    </source>
</evidence>
<dbReference type="InterPro" id="IPR002937">
    <property type="entry name" value="Amino_oxidase"/>
</dbReference>
<protein>
    <submittedName>
        <fullName evidence="2">FAD-dependent oxidoreductase</fullName>
    </submittedName>
</protein>
<evidence type="ECO:0000313" key="3">
    <source>
        <dbReference type="Proteomes" id="UP001216139"/>
    </source>
</evidence>
<dbReference type="Pfam" id="PF01593">
    <property type="entry name" value="Amino_oxidase"/>
    <property type="match status" value="1"/>
</dbReference>
<dbReference type="Gene3D" id="3.30.70.1990">
    <property type="match status" value="1"/>
</dbReference>